<accession>A0A1H4EGX4</accession>
<dbReference type="Gene3D" id="1.10.287.130">
    <property type="match status" value="1"/>
</dbReference>
<dbReference type="PANTHER" id="PTHR43547:SF2">
    <property type="entry name" value="HYBRID SIGNAL TRANSDUCTION HISTIDINE KINASE C"/>
    <property type="match status" value="1"/>
</dbReference>
<dbReference type="InterPro" id="IPR011006">
    <property type="entry name" value="CheY-like_superfamily"/>
</dbReference>
<dbReference type="Pfam" id="PF00512">
    <property type="entry name" value="HisKA"/>
    <property type="match status" value="1"/>
</dbReference>
<dbReference type="SMART" id="SM00448">
    <property type="entry name" value="REC"/>
    <property type="match status" value="1"/>
</dbReference>
<evidence type="ECO:0000256" key="10">
    <source>
        <dbReference type="ARBA" id="ARBA00023125"/>
    </source>
</evidence>
<dbReference type="EC" id="2.7.13.3" evidence="2"/>
<dbReference type="GO" id="GO:0000155">
    <property type="term" value="F:phosphorelay sensor kinase activity"/>
    <property type="evidence" value="ECO:0007669"/>
    <property type="project" value="InterPro"/>
</dbReference>
<dbReference type="CDD" id="cd00082">
    <property type="entry name" value="HisKA"/>
    <property type="match status" value="1"/>
</dbReference>
<keyword evidence="5" id="KW-0547">Nucleotide-binding</keyword>
<evidence type="ECO:0000313" key="18">
    <source>
        <dbReference type="Proteomes" id="UP000183040"/>
    </source>
</evidence>
<evidence type="ECO:0000256" key="1">
    <source>
        <dbReference type="ARBA" id="ARBA00000085"/>
    </source>
</evidence>
<dbReference type="Proteomes" id="UP000183040">
    <property type="component" value="Unassembled WGS sequence"/>
</dbReference>
<keyword evidence="13" id="KW-0472">Membrane</keyword>
<dbReference type="Pfam" id="PF02518">
    <property type="entry name" value="HATPase_c"/>
    <property type="match status" value="1"/>
</dbReference>
<keyword evidence="4" id="KW-0808">Transferase</keyword>
<feature type="transmembrane region" description="Helical" evidence="13">
    <location>
        <begin position="776"/>
        <end position="796"/>
    </location>
</feature>
<evidence type="ECO:0000256" key="3">
    <source>
        <dbReference type="ARBA" id="ARBA00022553"/>
    </source>
</evidence>
<dbReference type="InterPro" id="IPR018060">
    <property type="entry name" value="HTH_AraC"/>
</dbReference>
<feature type="domain" description="Histidine kinase" evidence="15">
    <location>
        <begin position="830"/>
        <end position="1049"/>
    </location>
</feature>
<protein>
    <recommendedName>
        <fullName evidence="2">histidine kinase</fullName>
        <ecNumber evidence="2">2.7.13.3</ecNumber>
    </recommendedName>
</protein>
<dbReference type="InterPro" id="IPR036097">
    <property type="entry name" value="HisK_dim/P_sf"/>
</dbReference>
<evidence type="ECO:0000256" key="8">
    <source>
        <dbReference type="ARBA" id="ARBA00023012"/>
    </source>
</evidence>
<evidence type="ECO:0000256" key="12">
    <source>
        <dbReference type="PROSITE-ProRule" id="PRU00169"/>
    </source>
</evidence>
<dbReference type="FunFam" id="1.10.287.130:FF:000045">
    <property type="entry name" value="Two-component system sensor histidine kinase/response regulator"/>
    <property type="match status" value="1"/>
</dbReference>
<dbReference type="SUPFAM" id="SSF63829">
    <property type="entry name" value="Calcium-dependent phosphotriesterase"/>
    <property type="match status" value="1"/>
</dbReference>
<keyword evidence="13" id="KW-0812">Transmembrane</keyword>
<evidence type="ECO:0000256" key="4">
    <source>
        <dbReference type="ARBA" id="ARBA00022679"/>
    </source>
</evidence>
<dbReference type="InterPro" id="IPR036890">
    <property type="entry name" value="HATPase_C_sf"/>
</dbReference>
<name>A0A1H4EGX4_9BACE</name>
<dbReference type="Gene3D" id="1.10.10.60">
    <property type="entry name" value="Homeodomain-like"/>
    <property type="match status" value="1"/>
</dbReference>
<keyword evidence="11" id="KW-0804">Transcription</keyword>
<dbReference type="InterPro" id="IPR001789">
    <property type="entry name" value="Sig_transdc_resp-reg_receiver"/>
</dbReference>
<evidence type="ECO:0000256" key="13">
    <source>
        <dbReference type="SAM" id="Phobius"/>
    </source>
</evidence>
<proteinExistence type="predicted"/>
<dbReference type="SUPFAM" id="SSF46689">
    <property type="entry name" value="Homeodomain-like"/>
    <property type="match status" value="1"/>
</dbReference>
<dbReference type="RefSeq" id="WP_143031561.1">
    <property type="nucleotide sequence ID" value="NZ_FNRP01000015.1"/>
</dbReference>
<keyword evidence="8" id="KW-0902">Two-component regulatory system</keyword>
<keyword evidence="6" id="KW-0418">Kinase</keyword>
<dbReference type="PROSITE" id="PS00041">
    <property type="entry name" value="HTH_ARAC_FAMILY_1"/>
    <property type="match status" value="1"/>
</dbReference>
<evidence type="ECO:0000256" key="9">
    <source>
        <dbReference type="ARBA" id="ARBA00023015"/>
    </source>
</evidence>
<dbReference type="Gene3D" id="2.60.40.10">
    <property type="entry name" value="Immunoglobulins"/>
    <property type="match status" value="1"/>
</dbReference>
<organism evidence="17 18">
    <name type="scientific">Bacteroides xylanisolvens</name>
    <dbReference type="NCBI Taxonomy" id="371601"/>
    <lineage>
        <taxon>Bacteria</taxon>
        <taxon>Pseudomonadati</taxon>
        <taxon>Bacteroidota</taxon>
        <taxon>Bacteroidia</taxon>
        <taxon>Bacteroidales</taxon>
        <taxon>Bacteroidaceae</taxon>
        <taxon>Bacteroides</taxon>
    </lineage>
</organism>
<dbReference type="SMART" id="SM00387">
    <property type="entry name" value="HATPase_c"/>
    <property type="match status" value="1"/>
</dbReference>
<evidence type="ECO:0000256" key="11">
    <source>
        <dbReference type="ARBA" id="ARBA00023163"/>
    </source>
</evidence>
<keyword evidence="10" id="KW-0238">DNA-binding</keyword>
<dbReference type="Pfam" id="PF07495">
    <property type="entry name" value="Y_Y_Y"/>
    <property type="match status" value="1"/>
</dbReference>
<evidence type="ECO:0000256" key="6">
    <source>
        <dbReference type="ARBA" id="ARBA00022777"/>
    </source>
</evidence>
<keyword evidence="13" id="KW-1133">Transmembrane helix</keyword>
<sequence>MRHHSSAFHILLIILLIAYTKTVYAENVSFESLTTRQGLPQMSVLDIIQDDQGYIWFATRDGMARYDGYSIDVFQNRANDSLSLSNNYVISVGKDKKGALWIGTLYGLNRYSSATEEFEQFYAKEDDKQSLSSSIIRRVYIDPKEKVWICTDNGLNLFDPEHRNFTHYSPDSTKSFRINTIIDLDANNNYLVGTDSELLLFNPSQNKFIPLPDKQMISGIKILYKGTDGSIYIGTAENGLFVLDCQLDIKAHYVNQTYNPNSISNNSIRCITEDHDGNIIIGTFNGINIFNPLKKTFIAYQQKSDNQNGLSHFSIHSAYCDKDNTIWLGTWAGGVNYFNLQNNNFFQFYTPTFEGKRLLGIVGPLANDNNGIWIGLEGGGLLHYDISRKEYTRYNINNKEGDFDFRSNIVTCLYNNGSILYIGTNSGKLSLFDIRQRKILRTVTLPGGSSIITIHPDSKGNILLGISGTRGLVYISADGQIQTCFYLSSGKEITFSNICSILEDENGYFLLGSNSHGIYRYNFQTRDCSSFLHTDKNGLNICVNQLYRDINNQIWVATARQGIVGLTSDKKVTHQYTIDDGLKSNTICAITGDANGNIWASTFSSVAKITPEEKSISNFTGFQVNEFALRSCLRTDSICYFGGDIGIVSFNPSHRSTNTNIPPVVIKNISINNKRIPLKQLNIHKDAIVVDYNESNITFDYRALNFIRSDQNQYAYYMEGFDKDWIYVSDRTMAHYTNLPAGKYTFHVKACNNDNVWNEEGVSVRLEVLPPPWKTWWAIGIYILILLSIIVSYLHYLKVRIKLTNDVHIKQMEQENSEKLHNDRINLFTNFSHELRTPLTLIIAPLEELLNRPDLSSTVKKPLELMYSNSKRLLFLINQLMDFRKKEAGKMSLRAAEGNFSKFIEEIVLAFQELTHSKGITLFYNLPDAPINLWYDRGLMEKVLFNLLSNAIKNTPDSGRIDIGTVYNETTGQSILLSIKDTGIGIPQNKLNAIFDPFYQVNESDSSTPGTGIGLYLTKAIVEMHKGRIYVESVQGKGSTFFVELPTGNAHLSTDEIIVNYKDSEDITRYINLSLNEFDSNEQFYETEEQVTNKKYTILIVEDNKDLRHYIKQNLSKFYNVIEAADGEEAKIKSFSYMPDLIVSDIMMPRTDGIQLCRIIKGDLRTGHIPVILLTARTTVLQVEEGLKIGADDYITKPFNMTHLKVRITNLLTSRDKLKKIYSKNFNTHDIGANITSADDRFLQKLYAVMEENMSNPELNIEKFCNEIGMSKTNLYYKIKQLTNFSPTEFMRRSRLQMAARLLIEKKITVSEVSTLVGFNSHSYFCSCFKAIYGCSPTEYVERNENN</sequence>
<dbReference type="Pfam" id="PF00072">
    <property type="entry name" value="Response_reg"/>
    <property type="match status" value="1"/>
</dbReference>
<dbReference type="SUPFAM" id="SSF47384">
    <property type="entry name" value="Homodimeric domain of signal transducing histidine kinase"/>
    <property type="match status" value="1"/>
</dbReference>
<feature type="domain" description="HTH araC/xylS-type" evidence="14">
    <location>
        <begin position="1244"/>
        <end position="1343"/>
    </location>
</feature>
<evidence type="ECO:0000259" key="15">
    <source>
        <dbReference type="PROSITE" id="PS50109"/>
    </source>
</evidence>
<evidence type="ECO:0000256" key="2">
    <source>
        <dbReference type="ARBA" id="ARBA00012438"/>
    </source>
</evidence>
<feature type="modified residue" description="4-aspartylphosphate" evidence="12">
    <location>
        <position position="1145"/>
    </location>
</feature>
<dbReference type="InterPro" id="IPR005467">
    <property type="entry name" value="His_kinase_dom"/>
</dbReference>
<dbReference type="InterPro" id="IPR011123">
    <property type="entry name" value="Y_Y_Y"/>
</dbReference>
<evidence type="ECO:0000259" key="16">
    <source>
        <dbReference type="PROSITE" id="PS50110"/>
    </source>
</evidence>
<dbReference type="Gene3D" id="3.40.50.2300">
    <property type="match status" value="1"/>
</dbReference>
<evidence type="ECO:0000259" key="14">
    <source>
        <dbReference type="PROSITE" id="PS01124"/>
    </source>
</evidence>
<keyword evidence="7" id="KW-0067">ATP-binding</keyword>
<dbReference type="InterPro" id="IPR003594">
    <property type="entry name" value="HATPase_dom"/>
</dbReference>
<dbReference type="InterPro" id="IPR004358">
    <property type="entry name" value="Sig_transdc_His_kin-like_C"/>
</dbReference>
<dbReference type="InterPro" id="IPR013783">
    <property type="entry name" value="Ig-like_fold"/>
</dbReference>
<dbReference type="Gene3D" id="2.130.10.10">
    <property type="entry name" value="YVTN repeat-like/Quinoprotein amine dehydrogenase"/>
    <property type="match status" value="3"/>
</dbReference>
<dbReference type="SUPFAM" id="SSF52172">
    <property type="entry name" value="CheY-like"/>
    <property type="match status" value="1"/>
</dbReference>
<keyword evidence="3 12" id="KW-0597">Phosphoprotein</keyword>
<dbReference type="SUPFAM" id="SSF50998">
    <property type="entry name" value="Quinoprotein alcohol dehydrogenase-like"/>
    <property type="match status" value="1"/>
</dbReference>
<dbReference type="InterPro" id="IPR011047">
    <property type="entry name" value="Quinoprotein_ADH-like_sf"/>
</dbReference>
<dbReference type="InterPro" id="IPR009057">
    <property type="entry name" value="Homeodomain-like_sf"/>
</dbReference>
<dbReference type="FunFam" id="3.30.565.10:FF:000037">
    <property type="entry name" value="Hybrid sensor histidine kinase/response regulator"/>
    <property type="match status" value="1"/>
</dbReference>
<feature type="domain" description="Response regulatory" evidence="16">
    <location>
        <begin position="1097"/>
        <end position="1212"/>
    </location>
</feature>
<evidence type="ECO:0000313" key="17">
    <source>
        <dbReference type="EMBL" id="SEA84117.1"/>
    </source>
</evidence>
<dbReference type="InterPro" id="IPR015943">
    <property type="entry name" value="WD40/YVTN_repeat-like_dom_sf"/>
</dbReference>
<dbReference type="Pfam" id="PF07494">
    <property type="entry name" value="Reg_prop"/>
    <property type="match status" value="3"/>
</dbReference>
<keyword evidence="9" id="KW-0805">Transcription regulation</keyword>
<dbReference type="GO" id="GO:0005524">
    <property type="term" value="F:ATP binding"/>
    <property type="evidence" value="ECO:0007669"/>
    <property type="project" value="UniProtKB-KW"/>
</dbReference>
<dbReference type="Pfam" id="PF12833">
    <property type="entry name" value="HTH_18"/>
    <property type="match status" value="1"/>
</dbReference>
<dbReference type="PROSITE" id="PS01124">
    <property type="entry name" value="HTH_ARAC_FAMILY_2"/>
    <property type="match status" value="1"/>
</dbReference>
<dbReference type="PRINTS" id="PR00344">
    <property type="entry name" value="BCTRLSENSOR"/>
</dbReference>
<comment type="catalytic activity">
    <reaction evidence="1">
        <text>ATP + protein L-histidine = ADP + protein N-phospho-L-histidine.</text>
        <dbReference type="EC" id="2.7.13.3"/>
    </reaction>
</comment>
<dbReference type="FunFam" id="3.40.50.2300:FF:000138">
    <property type="entry name" value="Two-component system sensor histidine kinase/response regulator"/>
    <property type="match status" value="1"/>
</dbReference>
<dbReference type="SMART" id="SM00342">
    <property type="entry name" value="HTH_ARAC"/>
    <property type="match status" value="1"/>
</dbReference>
<gene>
    <name evidence="17" type="ORF">SAMN04487924_11545</name>
</gene>
<dbReference type="InterPro" id="IPR011110">
    <property type="entry name" value="Reg_prop"/>
</dbReference>
<dbReference type="PANTHER" id="PTHR43547">
    <property type="entry name" value="TWO-COMPONENT HISTIDINE KINASE"/>
    <property type="match status" value="1"/>
</dbReference>
<dbReference type="GO" id="GO:0043565">
    <property type="term" value="F:sequence-specific DNA binding"/>
    <property type="evidence" value="ECO:0007669"/>
    <property type="project" value="InterPro"/>
</dbReference>
<dbReference type="InterPro" id="IPR003661">
    <property type="entry name" value="HisK_dim/P_dom"/>
</dbReference>
<dbReference type="SMART" id="SM00388">
    <property type="entry name" value="HisKA"/>
    <property type="match status" value="1"/>
</dbReference>
<dbReference type="FunFam" id="2.60.40.10:FF:000791">
    <property type="entry name" value="Two-component system sensor histidine kinase/response regulator"/>
    <property type="match status" value="1"/>
</dbReference>
<dbReference type="PROSITE" id="PS50110">
    <property type="entry name" value="RESPONSE_REGULATORY"/>
    <property type="match status" value="1"/>
</dbReference>
<evidence type="ECO:0000256" key="5">
    <source>
        <dbReference type="ARBA" id="ARBA00022741"/>
    </source>
</evidence>
<dbReference type="CDD" id="cd17574">
    <property type="entry name" value="REC_OmpR"/>
    <property type="match status" value="1"/>
</dbReference>
<dbReference type="InterPro" id="IPR018062">
    <property type="entry name" value="HTH_AraC-typ_CS"/>
</dbReference>
<dbReference type="Gene3D" id="3.30.565.10">
    <property type="entry name" value="Histidine kinase-like ATPase, C-terminal domain"/>
    <property type="match status" value="1"/>
</dbReference>
<dbReference type="PROSITE" id="PS50109">
    <property type="entry name" value="HIS_KIN"/>
    <property type="match status" value="1"/>
</dbReference>
<dbReference type="GO" id="GO:0003700">
    <property type="term" value="F:DNA-binding transcription factor activity"/>
    <property type="evidence" value="ECO:0007669"/>
    <property type="project" value="InterPro"/>
</dbReference>
<evidence type="ECO:0000256" key="7">
    <source>
        <dbReference type="ARBA" id="ARBA00022840"/>
    </source>
</evidence>
<reference evidence="17 18" key="1">
    <citation type="submission" date="2016-10" db="EMBL/GenBank/DDBJ databases">
        <authorList>
            <person name="de Groot N.N."/>
        </authorList>
    </citation>
    <scope>NUCLEOTIDE SEQUENCE [LARGE SCALE GENOMIC DNA]</scope>
    <source>
        <strain evidence="17 18">NLAE-zl-G339</strain>
    </source>
</reference>
<dbReference type="SUPFAM" id="SSF55874">
    <property type="entry name" value="ATPase domain of HSP90 chaperone/DNA topoisomerase II/histidine kinase"/>
    <property type="match status" value="1"/>
</dbReference>
<dbReference type="EMBL" id="FNRP01000015">
    <property type="protein sequence ID" value="SEA84117.1"/>
    <property type="molecule type" value="Genomic_DNA"/>
</dbReference>